<evidence type="ECO:0000313" key="1">
    <source>
        <dbReference type="Proteomes" id="UP000036681"/>
    </source>
</evidence>
<dbReference type="WBParaSite" id="ALUE_0000040801-mRNA-1">
    <property type="protein sequence ID" value="ALUE_0000040801-mRNA-1"/>
    <property type="gene ID" value="ALUE_0000040801"/>
</dbReference>
<dbReference type="Proteomes" id="UP000036681">
    <property type="component" value="Unplaced"/>
</dbReference>
<protein>
    <submittedName>
        <fullName evidence="2">Methyltransferase</fullName>
    </submittedName>
</protein>
<accession>A0A0M3HFW3</accession>
<keyword evidence="1" id="KW-1185">Reference proteome</keyword>
<reference evidence="2" key="1">
    <citation type="submission" date="2017-02" db="UniProtKB">
        <authorList>
            <consortium name="WormBaseParasite"/>
        </authorList>
    </citation>
    <scope>IDENTIFICATION</scope>
</reference>
<proteinExistence type="predicted"/>
<evidence type="ECO:0000313" key="2">
    <source>
        <dbReference type="WBParaSite" id="ALUE_0000040801-mRNA-1"/>
    </source>
</evidence>
<sequence>MSNDFDVLHSEQASLAYFSKVSADFYERQNLAKNRLHN</sequence>
<dbReference type="AlphaFoldDB" id="A0A0M3HFW3"/>
<name>A0A0M3HFW3_ASCLU</name>
<organism evidence="1 2">
    <name type="scientific">Ascaris lumbricoides</name>
    <name type="common">Giant roundworm</name>
    <dbReference type="NCBI Taxonomy" id="6252"/>
    <lineage>
        <taxon>Eukaryota</taxon>
        <taxon>Metazoa</taxon>
        <taxon>Ecdysozoa</taxon>
        <taxon>Nematoda</taxon>
        <taxon>Chromadorea</taxon>
        <taxon>Rhabditida</taxon>
        <taxon>Spirurina</taxon>
        <taxon>Ascaridomorpha</taxon>
        <taxon>Ascaridoidea</taxon>
        <taxon>Ascarididae</taxon>
        <taxon>Ascaris</taxon>
    </lineage>
</organism>